<evidence type="ECO:0000313" key="3">
    <source>
        <dbReference type="Proteomes" id="UP000529637"/>
    </source>
</evidence>
<dbReference type="RefSeq" id="WP_176070376.1">
    <property type="nucleotide sequence ID" value="NZ_JABWMJ010000008.1"/>
</dbReference>
<dbReference type="EMBL" id="JABWMJ010000008">
    <property type="protein sequence ID" value="NUZ07541.1"/>
    <property type="molecule type" value="Genomic_DNA"/>
</dbReference>
<dbReference type="InterPro" id="IPR016039">
    <property type="entry name" value="Thiolase-like"/>
</dbReference>
<organism evidence="2 3">
    <name type="scientific">Piscinibacter koreensis</name>
    <dbReference type="NCBI Taxonomy" id="2742824"/>
    <lineage>
        <taxon>Bacteria</taxon>
        <taxon>Pseudomonadati</taxon>
        <taxon>Pseudomonadota</taxon>
        <taxon>Betaproteobacteria</taxon>
        <taxon>Burkholderiales</taxon>
        <taxon>Sphaerotilaceae</taxon>
        <taxon>Piscinibacter</taxon>
    </lineage>
</organism>
<dbReference type="Pfam" id="PF22691">
    <property type="entry name" value="Thiolase_C_1"/>
    <property type="match status" value="1"/>
</dbReference>
<dbReference type="InterPro" id="IPR055140">
    <property type="entry name" value="Thiolase_C_2"/>
</dbReference>
<dbReference type="PANTHER" id="PTHR42870">
    <property type="entry name" value="ACETYL-COA C-ACETYLTRANSFERASE"/>
    <property type="match status" value="1"/>
</dbReference>
<comment type="caution">
    <text evidence="2">The sequence shown here is derived from an EMBL/GenBank/DDBJ whole genome shotgun (WGS) entry which is preliminary data.</text>
</comment>
<dbReference type="GO" id="GO:0003988">
    <property type="term" value="F:acetyl-CoA C-acyltransferase activity"/>
    <property type="evidence" value="ECO:0007669"/>
    <property type="project" value="UniProtKB-ARBA"/>
</dbReference>
<keyword evidence="3" id="KW-1185">Reference proteome</keyword>
<name>A0A7Y6NQN9_9BURK</name>
<evidence type="ECO:0000313" key="2">
    <source>
        <dbReference type="EMBL" id="NUZ07541.1"/>
    </source>
</evidence>
<sequence>MGKREAVIVGVADLPLKDGKVTASMSVLQAQALCARDALADAGIAMREVDGLLTAGMWGVPGPGQLATVTLSEYLGIVPRFVDGTNIGGSAFEAHVAHAATALEAGRCEVALITYGSLQRSEASRNLAGRPSVLTMQYETPWGMPTPVGGYALAAMRHMHEHGTTSQQLAEIAVATRQWAALNPAATMRGPLSIDDVLASPMISDPLHLLDACLVTDGAGAVVMTTAEHARAIGHRKPVHVRGYGEAHTHWTIAAMPDLARLTAAEIAGREAFAMAGVRPDGIDVVEVYDSFTITVLLTLEALGFCNRGEGGAFVANQRTAPGGAFPMNTNGGGLSYAHPGMYGIFLLIEAVRQLRGECGPRQVQDAATALVHGTGGTLSSGATCILSTH</sequence>
<proteinExistence type="predicted"/>
<gene>
    <name evidence="2" type="ORF">HQN59_17385</name>
</gene>
<dbReference type="SUPFAM" id="SSF53901">
    <property type="entry name" value="Thiolase-like"/>
    <property type="match status" value="2"/>
</dbReference>
<feature type="domain" description="Thiolase C-terminal" evidence="1">
    <location>
        <begin position="245"/>
        <end position="389"/>
    </location>
</feature>
<protein>
    <submittedName>
        <fullName evidence="2">Thiolase</fullName>
    </submittedName>
</protein>
<dbReference type="Proteomes" id="UP000529637">
    <property type="component" value="Unassembled WGS sequence"/>
</dbReference>
<dbReference type="InterPro" id="IPR002155">
    <property type="entry name" value="Thiolase"/>
</dbReference>
<dbReference type="CDD" id="cd00829">
    <property type="entry name" value="SCP-x_thiolase"/>
    <property type="match status" value="1"/>
</dbReference>
<evidence type="ECO:0000259" key="1">
    <source>
        <dbReference type="Pfam" id="PF22691"/>
    </source>
</evidence>
<dbReference type="PIRSF" id="PIRSF000429">
    <property type="entry name" value="Ac-CoA_Ac_transf"/>
    <property type="match status" value="1"/>
</dbReference>
<accession>A0A7Y6NQN9</accession>
<dbReference type="NCBIfam" id="NF004811">
    <property type="entry name" value="PRK06158.1"/>
    <property type="match status" value="1"/>
</dbReference>
<dbReference type="PANTHER" id="PTHR42870:SF1">
    <property type="entry name" value="NON-SPECIFIC LIPID-TRANSFER PROTEIN-LIKE 2"/>
    <property type="match status" value="1"/>
</dbReference>
<dbReference type="Gene3D" id="3.40.47.10">
    <property type="match status" value="1"/>
</dbReference>
<dbReference type="AlphaFoldDB" id="A0A7Y6NQN9"/>
<reference evidence="2 3" key="1">
    <citation type="submission" date="2020-06" db="EMBL/GenBank/DDBJ databases">
        <title>Schlegella sp. ID0723 isolated from air conditioner.</title>
        <authorList>
            <person name="Kim D.Y."/>
            <person name="Kim D.-U."/>
        </authorList>
    </citation>
    <scope>NUCLEOTIDE SEQUENCE [LARGE SCALE GENOMIC DNA]</scope>
    <source>
        <strain evidence="2 3">ID0723</strain>
    </source>
</reference>